<sequence length="626" mass="70057">MSISTAQIDQLVQDWISIDPNPETKQEIQTLSQNREYDKLRQKLYPRIAFGTAGLRSSMESGFAHMNDVTVLQASQGLVNYLASKFEHPSIVVGYDHRYHSQRFAELLASVALVKGGITVYYLGSIDDLSRESLKLSEGQFKNDDEASREYVHTPMVPFAIDTLGASGGVMITASHNPAMDNGYKVYYSNGCQIIPPVDHEIAESIEHNLQPWSDQVWNVTENFTAGFHSGVLKPVKEEIVKQYVEQVKLKLVKTDELDFNFVYTPMHGVGLETFAKCLSLFKKTQKYEFVTKQAKPDPAFPTVSFPNPEEKGALDLAIETASGLGYKLVLANDPDADRFSLAVADKNGKFKQLTGNEIGFLFAMHVIETLSKDELSRTYLLNSTVSSQILKAMAEKDGFQFADTLTGFKWMGNKAIDLTKDGYLVPFAFEESIGFMFDIVHDKDGVSAAIVFLQLYQRWTASGDVDVLDKLQAGYRKYGWFKDLNGYYRVGDMEVTGKIFASIRDSYKGSDYTETIGGYKVTYWRDLTVGYDSSTADHKPLLPVDPHSQMITGVLEPLKRPANDPKLSVRFTARGSGTEPKLKVYIEGKSTVSESDALSVADDCWETLKKQWFKPDVYGLKESKP</sequence>
<dbReference type="InterPro" id="IPR016055">
    <property type="entry name" value="A-D-PHexomutase_a/b/a-I/II/III"/>
</dbReference>
<dbReference type="Pfam" id="PF02879">
    <property type="entry name" value="PGM_PMM_II"/>
    <property type="match status" value="1"/>
</dbReference>
<dbReference type="CDD" id="cd05799">
    <property type="entry name" value="PGM2"/>
    <property type="match status" value="1"/>
</dbReference>
<dbReference type="InterPro" id="IPR036900">
    <property type="entry name" value="A-D-PHexomutase_C_sf"/>
</dbReference>
<dbReference type="SUPFAM" id="SSF53738">
    <property type="entry name" value="Phosphoglucomutase, first 3 domains"/>
    <property type="match status" value="3"/>
</dbReference>
<evidence type="ECO:0000256" key="6">
    <source>
        <dbReference type="ARBA" id="ARBA00023235"/>
    </source>
</evidence>
<evidence type="ECO:0000256" key="1">
    <source>
        <dbReference type="ARBA" id="ARBA00001946"/>
    </source>
</evidence>
<keyword evidence="5" id="KW-0460">Magnesium</keyword>
<accession>A0ABP0ZLK2</accession>
<keyword evidence="11" id="KW-1185">Reference proteome</keyword>
<gene>
    <name evidence="10" type="ORF">LODBEIA_P32510</name>
</gene>
<dbReference type="InterPro" id="IPR005845">
    <property type="entry name" value="A-D-PHexomutase_a/b/a-II"/>
</dbReference>
<name>A0ABP0ZLK2_9ASCO</name>
<comment type="cofactor">
    <cofactor evidence="1">
        <name>Mg(2+)</name>
        <dbReference type="ChEBI" id="CHEBI:18420"/>
    </cofactor>
</comment>
<organism evidence="10 11">
    <name type="scientific">Lodderomyces beijingensis</name>
    <dbReference type="NCBI Taxonomy" id="1775926"/>
    <lineage>
        <taxon>Eukaryota</taxon>
        <taxon>Fungi</taxon>
        <taxon>Dikarya</taxon>
        <taxon>Ascomycota</taxon>
        <taxon>Saccharomycotina</taxon>
        <taxon>Pichiomycetes</taxon>
        <taxon>Debaryomycetaceae</taxon>
        <taxon>Candida/Lodderomyces clade</taxon>
        <taxon>Lodderomyces</taxon>
    </lineage>
</organism>
<proteinExistence type="inferred from homology"/>
<dbReference type="EMBL" id="OZ022408">
    <property type="protein sequence ID" value="CAK9439027.1"/>
    <property type="molecule type" value="Genomic_DNA"/>
</dbReference>
<feature type="domain" description="Alpha-D-phosphohexomutase alpha/beta/alpha" evidence="8">
    <location>
        <begin position="243"/>
        <end position="349"/>
    </location>
</feature>
<protein>
    <recommendedName>
        <fullName evidence="12">Phosphoglucomutase</fullName>
    </recommendedName>
</protein>
<dbReference type="Gene3D" id="3.40.120.10">
    <property type="entry name" value="Alpha-D-Glucose-1,6-Bisphosphate, subunit A, domain 3"/>
    <property type="match status" value="3"/>
</dbReference>
<dbReference type="InterPro" id="IPR016066">
    <property type="entry name" value="A-D-PHexomutase_CS"/>
</dbReference>
<evidence type="ECO:0000256" key="2">
    <source>
        <dbReference type="ARBA" id="ARBA00010231"/>
    </source>
</evidence>
<dbReference type="Proteomes" id="UP001497383">
    <property type="component" value="Chromosome 4"/>
</dbReference>
<dbReference type="InterPro" id="IPR005844">
    <property type="entry name" value="A-D-PHexomutase_a/b/a-I"/>
</dbReference>
<evidence type="ECO:0000256" key="4">
    <source>
        <dbReference type="ARBA" id="ARBA00022723"/>
    </source>
</evidence>
<dbReference type="RefSeq" id="XP_066830189.1">
    <property type="nucleotide sequence ID" value="XM_066973341.1"/>
</dbReference>
<evidence type="ECO:0008006" key="12">
    <source>
        <dbReference type="Google" id="ProtNLM"/>
    </source>
</evidence>
<evidence type="ECO:0000256" key="3">
    <source>
        <dbReference type="ARBA" id="ARBA00022553"/>
    </source>
</evidence>
<evidence type="ECO:0000313" key="11">
    <source>
        <dbReference type="Proteomes" id="UP001497383"/>
    </source>
</evidence>
<keyword evidence="4" id="KW-0479">Metal-binding</keyword>
<dbReference type="Pfam" id="PF02880">
    <property type="entry name" value="PGM_PMM_III"/>
    <property type="match status" value="1"/>
</dbReference>
<evidence type="ECO:0000259" key="9">
    <source>
        <dbReference type="Pfam" id="PF02880"/>
    </source>
</evidence>
<evidence type="ECO:0000259" key="8">
    <source>
        <dbReference type="Pfam" id="PF02879"/>
    </source>
</evidence>
<keyword evidence="6" id="KW-0413">Isomerase</keyword>
<dbReference type="PROSITE" id="PS00710">
    <property type="entry name" value="PGM_PMM"/>
    <property type="match status" value="1"/>
</dbReference>
<dbReference type="InterPro" id="IPR005846">
    <property type="entry name" value="A-D-PHexomutase_a/b/a-III"/>
</dbReference>
<dbReference type="PANTHER" id="PTHR45745">
    <property type="entry name" value="PHOSPHOMANNOMUTASE 45A"/>
    <property type="match status" value="1"/>
</dbReference>
<feature type="domain" description="Alpha-D-phosphohexomutase alpha/beta/alpha" evidence="7">
    <location>
        <begin position="150"/>
        <end position="209"/>
    </location>
</feature>
<dbReference type="GeneID" id="92208447"/>
<feature type="domain" description="Alpha-D-phosphohexomutase alpha/beta/alpha" evidence="7">
    <location>
        <begin position="48"/>
        <end position="124"/>
    </location>
</feature>
<comment type="similarity">
    <text evidence="2">Belongs to the phosphohexose mutase family.</text>
</comment>
<dbReference type="Pfam" id="PF02878">
    <property type="entry name" value="PGM_PMM_I"/>
    <property type="match status" value="2"/>
</dbReference>
<evidence type="ECO:0000313" key="10">
    <source>
        <dbReference type="EMBL" id="CAK9439027.1"/>
    </source>
</evidence>
<evidence type="ECO:0000259" key="7">
    <source>
        <dbReference type="Pfam" id="PF02878"/>
    </source>
</evidence>
<reference evidence="10 11" key="1">
    <citation type="submission" date="2024-03" db="EMBL/GenBank/DDBJ databases">
        <authorList>
            <person name="Brejova B."/>
        </authorList>
    </citation>
    <scope>NUCLEOTIDE SEQUENCE [LARGE SCALE GENOMIC DNA]</scope>
    <source>
        <strain evidence="10 11">CBS 14171</strain>
    </source>
</reference>
<keyword evidence="3" id="KW-0597">Phosphoprotein</keyword>
<dbReference type="PANTHER" id="PTHR45745:SF1">
    <property type="entry name" value="PHOSPHOGLUCOMUTASE 2B-RELATED"/>
    <property type="match status" value="1"/>
</dbReference>
<evidence type="ECO:0000256" key="5">
    <source>
        <dbReference type="ARBA" id="ARBA00022842"/>
    </source>
</evidence>
<dbReference type="SUPFAM" id="SSF55957">
    <property type="entry name" value="Phosphoglucomutase, C-terminal domain"/>
    <property type="match status" value="1"/>
</dbReference>
<feature type="domain" description="Alpha-D-phosphohexomutase alpha/beta/alpha" evidence="9">
    <location>
        <begin position="356"/>
        <end position="459"/>
    </location>
</feature>